<protein>
    <submittedName>
        <fullName evidence="2">Uncharacterized protein</fullName>
    </submittedName>
</protein>
<gene>
    <name evidence="2" type="ORF">E2C01_034632</name>
</gene>
<proteinExistence type="predicted"/>
<sequence length="146" mass="16781">MRKGEEEEEEKKEEEEEEDKEEEEEEEEEKNHDDDEAEDVNEDIDEETEKNLKKTKKKKTIGVRQNGEVKKGGEELEKLSGKLVGWLVGWLAGWLASYRYNNTSVHYKFPLTGALFASVTPTDRVLTWVNLCGGSESGCDVQLQRN</sequence>
<name>A0A5B7F224_PORTR</name>
<keyword evidence="3" id="KW-1185">Reference proteome</keyword>
<evidence type="ECO:0000313" key="3">
    <source>
        <dbReference type="Proteomes" id="UP000324222"/>
    </source>
</evidence>
<comment type="caution">
    <text evidence="2">The sequence shown here is derived from an EMBL/GenBank/DDBJ whole genome shotgun (WGS) entry which is preliminary data.</text>
</comment>
<evidence type="ECO:0000256" key="1">
    <source>
        <dbReference type="SAM" id="MobiDB-lite"/>
    </source>
</evidence>
<dbReference type="Proteomes" id="UP000324222">
    <property type="component" value="Unassembled WGS sequence"/>
</dbReference>
<dbReference type="AlphaFoldDB" id="A0A5B7F224"/>
<accession>A0A5B7F224</accession>
<organism evidence="2 3">
    <name type="scientific">Portunus trituberculatus</name>
    <name type="common">Swimming crab</name>
    <name type="synonym">Neptunus trituberculatus</name>
    <dbReference type="NCBI Taxonomy" id="210409"/>
    <lineage>
        <taxon>Eukaryota</taxon>
        <taxon>Metazoa</taxon>
        <taxon>Ecdysozoa</taxon>
        <taxon>Arthropoda</taxon>
        <taxon>Crustacea</taxon>
        <taxon>Multicrustacea</taxon>
        <taxon>Malacostraca</taxon>
        <taxon>Eumalacostraca</taxon>
        <taxon>Eucarida</taxon>
        <taxon>Decapoda</taxon>
        <taxon>Pleocyemata</taxon>
        <taxon>Brachyura</taxon>
        <taxon>Eubrachyura</taxon>
        <taxon>Portunoidea</taxon>
        <taxon>Portunidae</taxon>
        <taxon>Portuninae</taxon>
        <taxon>Portunus</taxon>
    </lineage>
</organism>
<feature type="region of interest" description="Disordered" evidence="1">
    <location>
        <begin position="1"/>
        <end position="59"/>
    </location>
</feature>
<evidence type="ECO:0000313" key="2">
    <source>
        <dbReference type="EMBL" id="MPC41051.1"/>
    </source>
</evidence>
<dbReference type="EMBL" id="VSRR010004906">
    <property type="protein sequence ID" value="MPC41051.1"/>
    <property type="molecule type" value="Genomic_DNA"/>
</dbReference>
<feature type="compositionally biased region" description="Acidic residues" evidence="1">
    <location>
        <begin position="1"/>
        <end position="48"/>
    </location>
</feature>
<reference evidence="2 3" key="1">
    <citation type="submission" date="2019-05" db="EMBL/GenBank/DDBJ databases">
        <title>Another draft genome of Portunus trituberculatus and its Hox gene families provides insights of decapod evolution.</title>
        <authorList>
            <person name="Jeong J.-H."/>
            <person name="Song I."/>
            <person name="Kim S."/>
            <person name="Choi T."/>
            <person name="Kim D."/>
            <person name="Ryu S."/>
            <person name="Kim W."/>
        </authorList>
    </citation>
    <scope>NUCLEOTIDE SEQUENCE [LARGE SCALE GENOMIC DNA]</scope>
    <source>
        <tissue evidence="2">Muscle</tissue>
    </source>
</reference>